<evidence type="ECO:0000256" key="1">
    <source>
        <dbReference type="SAM" id="MobiDB-lite"/>
    </source>
</evidence>
<accession>A0A9P6G661</accession>
<evidence type="ECO:0000313" key="3">
    <source>
        <dbReference type="Proteomes" id="UP000756921"/>
    </source>
</evidence>
<organism evidence="2 3">
    <name type="scientific">Paraphaeosphaeria minitans</name>
    <dbReference type="NCBI Taxonomy" id="565426"/>
    <lineage>
        <taxon>Eukaryota</taxon>
        <taxon>Fungi</taxon>
        <taxon>Dikarya</taxon>
        <taxon>Ascomycota</taxon>
        <taxon>Pezizomycotina</taxon>
        <taxon>Dothideomycetes</taxon>
        <taxon>Pleosporomycetidae</taxon>
        <taxon>Pleosporales</taxon>
        <taxon>Massarineae</taxon>
        <taxon>Didymosphaeriaceae</taxon>
        <taxon>Paraphaeosphaeria</taxon>
    </lineage>
</organism>
<comment type="caution">
    <text evidence="2">The sequence shown here is derived from an EMBL/GenBank/DDBJ whole genome shotgun (WGS) entry which is preliminary data.</text>
</comment>
<dbReference type="EMBL" id="WJXW01000017">
    <property type="protein sequence ID" value="KAF9729180.1"/>
    <property type="molecule type" value="Genomic_DNA"/>
</dbReference>
<sequence>MVNDSSKFPDSSAVLHHSRHKTGCKNREGSWRRLSFSGECLYRVCGSREGPKSVSDQCGSCNIPFVAFSTLILNIHIPCV</sequence>
<dbReference type="AlphaFoldDB" id="A0A9P6G661"/>
<dbReference type="Proteomes" id="UP000756921">
    <property type="component" value="Unassembled WGS sequence"/>
</dbReference>
<gene>
    <name evidence="2" type="ORF">PMIN01_12870</name>
</gene>
<reference evidence="2" key="1">
    <citation type="journal article" date="2020" name="Mol. Plant Microbe Interact.">
        <title>Genome Sequence of the Biocontrol Agent Coniothyrium minitans strain Conio (IMI 134523).</title>
        <authorList>
            <person name="Patel D."/>
            <person name="Shittu T.A."/>
            <person name="Baroncelli R."/>
            <person name="Muthumeenakshi S."/>
            <person name="Osborne T.H."/>
            <person name="Janganan T.K."/>
            <person name="Sreenivasaprasad S."/>
        </authorList>
    </citation>
    <scope>NUCLEOTIDE SEQUENCE</scope>
    <source>
        <strain evidence="2">Conio</strain>
    </source>
</reference>
<name>A0A9P6G661_9PLEO</name>
<feature type="region of interest" description="Disordered" evidence="1">
    <location>
        <begin position="1"/>
        <end position="26"/>
    </location>
</feature>
<protein>
    <submittedName>
        <fullName evidence="2">Uncharacterized protein</fullName>
    </submittedName>
</protein>
<proteinExistence type="predicted"/>
<keyword evidence="3" id="KW-1185">Reference proteome</keyword>
<evidence type="ECO:0000313" key="2">
    <source>
        <dbReference type="EMBL" id="KAF9729180.1"/>
    </source>
</evidence>